<dbReference type="AlphaFoldDB" id="A0AAE5A6Q3"/>
<dbReference type="RefSeq" id="WP_317744282.1">
    <property type="nucleotide sequence ID" value="NZ_JAWLUP010000014.1"/>
</dbReference>
<dbReference type="EMBL" id="JAWLUP010000014">
    <property type="protein sequence ID" value="MDV7264714.1"/>
    <property type="molecule type" value="Genomic_DNA"/>
</dbReference>
<feature type="transmembrane region" description="Helical" evidence="1">
    <location>
        <begin position="68"/>
        <end position="86"/>
    </location>
</feature>
<dbReference type="Proteomes" id="UP001185863">
    <property type="component" value="Unassembled WGS sequence"/>
</dbReference>
<gene>
    <name evidence="2" type="ORF">R4315_09165</name>
</gene>
<comment type="caution">
    <text evidence="2">The sequence shown here is derived from an EMBL/GenBank/DDBJ whole genome shotgun (WGS) entry which is preliminary data.</text>
</comment>
<accession>A0AAE5A6Q3</accession>
<feature type="transmembrane region" description="Helical" evidence="1">
    <location>
        <begin position="6"/>
        <end position="25"/>
    </location>
</feature>
<reference evidence="2" key="1">
    <citation type="submission" date="2023-10" db="EMBL/GenBank/DDBJ databases">
        <title>Development of a sustainable strategy for remediation of hydrocarbon-contaminated territories based on the waste exchange concept.</title>
        <authorList>
            <person name="Krivoruchko A."/>
        </authorList>
    </citation>
    <scope>NUCLEOTIDE SEQUENCE</scope>
    <source>
        <strain evidence="2">IEGM 68</strain>
    </source>
</reference>
<sequence>MTDVPSSAPVLGGLAIAATGVAHFVAPQAFRGITTLVYPENTETWTFRNGVAETLIGIAIAVPRTRSLGWAGLAAYGAVLGMRAVITR</sequence>
<organism evidence="2 3">
    <name type="scientific">Rhodococcus oxybenzonivorans</name>
    <dbReference type="NCBI Taxonomy" id="1990687"/>
    <lineage>
        <taxon>Bacteria</taxon>
        <taxon>Bacillati</taxon>
        <taxon>Actinomycetota</taxon>
        <taxon>Actinomycetes</taxon>
        <taxon>Mycobacteriales</taxon>
        <taxon>Nocardiaceae</taxon>
        <taxon>Rhodococcus</taxon>
    </lineage>
</organism>
<protein>
    <submittedName>
        <fullName evidence="2">Uncharacterized protein</fullName>
    </submittedName>
</protein>
<evidence type="ECO:0000313" key="2">
    <source>
        <dbReference type="EMBL" id="MDV7264714.1"/>
    </source>
</evidence>
<keyword evidence="1" id="KW-1133">Transmembrane helix</keyword>
<evidence type="ECO:0000256" key="1">
    <source>
        <dbReference type="SAM" id="Phobius"/>
    </source>
</evidence>
<evidence type="ECO:0000313" key="3">
    <source>
        <dbReference type="Proteomes" id="UP001185863"/>
    </source>
</evidence>
<name>A0AAE5A6Q3_9NOCA</name>
<keyword evidence="1" id="KW-0472">Membrane</keyword>
<proteinExistence type="predicted"/>
<keyword evidence="1" id="KW-0812">Transmembrane</keyword>